<evidence type="ECO:0000256" key="1">
    <source>
        <dbReference type="SAM" id="Phobius"/>
    </source>
</evidence>
<name>A0ABS9XJF2_9ACTN</name>
<accession>A0ABS9XJF2</accession>
<dbReference type="InterPro" id="IPR051057">
    <property type="entry name" value="PI-PLC_domain"/>
</dbReference>
<feature type="transmembrane region" description="Helical" evidence="1">
    <location>
        <begin position="310"/>
        <end position="332"/>
    </location>
</feature>
<gene>
    <name evidence="3" type="ORF">MQN93_20745</name>
</gene>
<dbReference type="SUPFAM" id="SSF51695">
    <property type="entry name" value="PLC-like phosphodiesterases"/>
    <property type="match status" value="1"/>
</dbReference>
<feature type="transmembrane region" description="Helical" evidence="1">
    <location>
        <begin position="275"/>
        <end position="298"/>
    </location>
</feature>
<feature type="transmembrane region" description="Helical" evidence="1">
    <location>
        <begin position="362"/>
        <end position="387"/>
    </location>
</feature>
<keyword evidence="4" id="KW-1185">Reference proteome</keyword>
<dbReference type="PANTHER" id="PTHR13593">
    <property type="match status" value="1"/>
</dbReference>
<keyword evidence="1" id="KW-0472">Membrane</keyword>
<dbReference type="Pfam" id="PF26146">
    <property type="entry name" value="PI-PLC_X"/>
    <property type="match status" value="1"/>
</dbReference>
<feature type="chain" id="PRO_5046035866" description="Integral membrane protein" evidence="2">
    <location>
        <begin position="27"/>
        <end position="719"/>
    </location>
</feature>
<dbReference type="Gene3D" id="3.20.20.190">
    <property type="entry name" value="Phosphatidylinositol (PI) phosphodiesterase"/>
    <property type="match status" value="1"/>
</dbReference>
<dbReference type="PANTHER" id="PTHR13593:SF140">
    <property type="entry name" value="PLC-LIKE PHOSPHODIESTERASE"/>
    <property type="match status" value="1"/>
</dbReference>
<keyword evidence="1" id="KW-1133">Transmembrane helix</keyword>
<dbReference type="Proteomes" id="UP001165270">
    <property type="component" value="Unassembled WGS sequence"/>
</dbReference>
<dbReference type="InterPro" id="IPR017946">
    <property type="entry name" value="PLC-like_Pdiesterase_TIM-brl"/>
</dbReference>
<evidence type="ECO:0000313" key="3">
    <source>
        <dbReference type="EMBL" id="MCI3242155.1"/>
    </source>
</evidence>
<feature type="transmembrane region" description="Helical" evidence="1">
    <location>
        <begin position="399"/>
        <end position="422"/>
    </location>
</feature>
<comment type="caution">
    <text evidence="3">The sequence shown here is derived from an EMBL/GenBank/DDBJ whole genome shotgun (WGS) entry which is preliminary data.</text>
</comment>
<dbReference type="EMBL" id="JALDAX010000007">
    <property type="protein sequence ID" value="MCI3242155.1"/>
    <property type="molecule type" value="Genomic_DNA"/>
</dbReference>
<dbReference type="RefSeq" id="WP_242710725.1">
    <property type="nucleotide sequence ID" value="NZ_JALDAX010000007.1"/>
</dbReference>
<feature type="signal peptide" evidence="2">
    <location>
        <begin position="1"/>
        <end position="26"/>
    </location>
</feature>
<evidence type="ECO:0000313" key="4">
    <source>
        <dbReference type="Proteomes" id="UP001165270"/>
    </source>
</evidence>
<keyword evidence="2" id="KW-0732">Signal</keyword>
<proteinExistence type="predicted"/>
<organism evidence="3 4">
    <name type="scientific">Streptomyces spinosisporus</name>
    <dbReference type="NCBI Taxonomy" id="2927582"/>
    <lineage>
        <taxon>Bacteria</taxon>
        <taxon>Bacillati</taxon>
        <taxon>Actinomycetota</taxon>
        <taxon>Actinomycetes</taxon>
        <taxon>Kitasatosporales</taxon>
        <taxon>Streptomycetaceae</taxon>
        <taxon>Streptomyces</taxon>
    </lineage>
</organism>
<reference evidence="3" key="1">
    <citation type="submission" date="2022-03" db="EMBL/GenBank/DDBJ databases">
        <title>Streptomyces 7R015 and 7R016 isolated from Barleria lupulina in Thailand.</title>
        <authorList>
            <person name="Kanchanasin P."/>
            <person name="Phongsopitanun W."/>
            <person name="Tanasupawat S."/>
        </authorList>
    </citation>
    <scope>NUCLEOTIDE SEQUENCE</scope>
    <source>
        <strain evidence="3">7R016</strain>
    </source>
</reference>
<sequence length="719" mass="76980">MGPVSPRRLMRVAAFVLALLSTLVCAAAATARSTVVSPGFYRSVLDDQRAYDRLYDEVLVDPHAVSVTRPLLARLPIPEAQLSSNIKVILPPDSVRDLTGRQIDSVVGYLDGDRDTLVLTVDLAPVLSNLNDLTQIYFGDLVSSVQEQPEPDFAAFSADLSAALREVTAGRVPAGLPSLPLTDEQAGRAADALLRTVTGPGREGLRPEVEGALADGDVATALAAVAPAAVTDRTRDAAARLRATAGGATWDLTRTLEASGNDLTALHRARPYTSFGLGLTEALSASLVVVSLLVLWFTGPSAPGRRLMPVGWALAGGGALTALGAALVRLVADGRVVDARASWPPSLARLVDDLQLAAFDKVTITAVVTALVPVAAGALLAGVGWFLQVRPRPSFSPLRARWVALAASGAAVAGMLAVPLAVGPSTPRVCEGHAWLCDRRYDEVAYLTSHNANSTTVDRFIGPLQDPAIPAQLDDGVRALQLDTYRWERPDEITGRLAESDFTPEQREFIASAVERVNPPREGLWLCHAVCRAGAIPLVPTLKQLGSWMRAHPTEVVTLIVQDAISGKDTEKAFQQAGLTNLLHTPDPDPAKPWPTLGEMIDSGRRLVVFAEQADGPASWYRNFYRYGMETPFAFRSPQEMTCVPNRGGTGKRLFLLNHFITNNGGSRLDAGKVNARRYALDRAHACEHDRGRPVNFIAVDYTTIGDVQGAVDELNANR</sequence>
<protein>
    <recommendedName>
        <fullName evidence="5">Integral membrane protein</fullName>
    </recommendedName>
</protein>
<keyword evidence="1" id="KW-0812">Transmembrane</keyword>
<evidence type="ECO:0000256" key="2">
    <source>
        <dbReference type="SAM" id="SignalP"/>
    </source>
</evidence>
<evidence type="ECO:0008006" key="5">
    <source>
        <dbReference type="Google" id="ProtNLM"/>
    </source>
</evidence>